<dbReference type="GeneID" id="98062450"/>
<organism evidence="3 4">
    <name type="scientific">Monoglobus pectinilyticus</name>
    <dbReference type="NCBI Taxonomy" id="1981510"/>
    <lineage>
        <taxon>Bacteria</taxon>
        <taxon>Bacillati</taxon>
        <taxon>Bacillota</taxon>
        <taxon>Clostridia</taxon>
        <taxon>Monoglobales</taxon>
        <taxon>Monoglobaceae</taxon>
        <taxon>Monoglobus</taxon>
    </lineage>
</organism>
<sequence length="406" mass="46318">MKKMAFIFALTIVLTFLWSYTANADTVEKEEPIFIKDGLETEFTDIKPFIIEPGITYVPASCCNKIFNSGFSYEITDETIKLIQKGLEYDTTLTAGVNRNTIFVNNKKTKIDYEPLTIDGEIYIPLSSIAEALGYKVYYNEIIYFDKAASKNVAKDSIQLNYILADVYIWNEDPNSSVDGIRYAVTQHNDSQTNITDIYNRKTSNKEDIFNILNIEKGSLVNLYSLYQTEGYRVPCGYWGELMQNLRDQNYNPILTERWIGDSSSSDMIILGIGENSDPAISSILKSLGEDNLRQNNGEVYRLSYFGTFSGNYVLRINLNSDGTSTVKYVYNLTLSKIDNTNEIQEKTLTKEETQLVTKKFFETDFWNMPLKVHRSGADGMDIIIEAVKNGNYYGIPLDACKRQFF</sequence>
<gene>
    <name evidence="3" type="ORF">B9O19_01038</name>
</gene>
<keyword evidence="4" id="KW-1185">Reference proteome</keyword>
<feature type="signal peptide" evidence="1">
    <location>
        <begin position="1"/>
        <end position="24"/>
    </location>
</feature>
<feature type="chain" id="PRO_5018160962" evidence="1">
    <location>
        <begin position="25"/>
        <end position="406"/>
    </location>
</feature>
<dbReference type="InterPro" id="IPR012854">
    <property type="entry name" value="Cu_amine_oxidase-like_N"/>
</dbReference>
<evidence type="ECO:0000313" key="3">
    <source>
        <dbReference type="EMBL" id="AUO19207.1"/>
    </source>
</evidence>
<reference evidence="3 4" key="1">
    <citation type="submission" date="2017-04" db="EMBL/GenBank/DDBJ databases">
        <title>Monoglobus pectinilyticus 14 draft genome.</title>
        <authorList>
            <person name="Kim C."/>
            <person name="Rosendale D.I."/>
            <person name="Kelly W.J."/>
            <person name="Tannock G.W."/>
            <person name="Patchett M.L."/>
            <person name="Jordens J.Z."/>
        </authorList>
    </citation>
    <scope>NUCLEOTIDE SEQUENCE [LARGE SCALE GENOMIC DNA]</scope>
    <source>
        <strain evidence="3 4">14</strain>
    </source>
</reference>
<accession>A0A2K9P1T5</accession>
<dbReference type="Gene3D" id="3.30.457.10">
    <property type="entry name" value="Copper amine oxidase-like, N-terminal domain"/>
    <property type="match status" value="1"/>
</dbReference>
<dbReference type="AlphaFoldDB" id="A0A2K9P1T5"/>
<keyword evidence="1" id="KW-0732">Signal</keyword>
<dbReference type="Pfam" id="PF07833">
    <property type="entry name" value="Cu_amine_oxidN1"/>
    <property type="match status" value="1"/>
</dbReference>
<dbReference type="InterPro" id="IPR036582">
    <property type="entry name" value="Mao_N_sf"/>
</dbReference>
<dbReference type="RefSeq" id="WP_102365427.1">
    <property type="nucleotide sequence ID" value="NZ_CP020991.1"/>
</dbReference>
<evidence type="ECO:0000256" key="1">
    <source>
        <dbReference type="SAM" id="SignalP"/>
    </source>
</evidence>
<dbReference type="KEGG" id="mpec:B9O19_01038"/>
<protein>
    <submittedName>
        <fullName evidence="3">Copper amine oxidase-like domain-containing protein</fullName>
    </submittedName>
</protein>
<proteinExistence type="predicted"/>
<dbReference type="Proteomes" id="UP000235589">
    <property type="component" value="Chromosome"/>
</dbReference>
<dbReference type="EMBL" id="CP020991">
    <property type="protein sequence ID" value="AUO19207.1"/>
    <property type="molecule type" value="Genomic_DNA"/>
</dbReference>
<evidence type="ECO:0000313" key="4">
    <source>
        <dbReference type="Proteomes" id="UP000235589"/>
    </source>
</evidence>
<dbReference type="OrthoDB" id="185897at2"/>
<evidence type="ECO:0000259" key="2">
    <source>
        <dbReference type="Pfam" id="PF07833"/>
    </source>
</evidence>
<dbReference type="SUPFAM" id="SSF55383">
    <property type="entry name" value="Copper amine oxidase, domain N"/>
    <property type="match status" value="1"/>
</dbReference>
<name>A0A2K9P1T5_9FIRM</name>
<feature type="domain" description="Copper amine oxidase-like N-terminal" evidence="2">
    <location>
        <begin position="41"/>
        <end position="141"/>
    </location>
</feature>